<dbReference type="EMBL" id="JBHLTM010000050">
    <property type="protein sequence ID" value="MFC0685527.1"/>
    <property type="molecule type" value="Genomic_DNA"/>
</dbReference>
<keyword evidence="3 7" id="KW-0812">Transmembrane</keyword>
<name>A0ABV6SA05_9SPHN</name>
<feature type="transmembrane region" description="Helical" evidence="7">
    <location>
        <begin position="208"/>
        <end position="227"/>
    </location>
</feature>
<evidence type="ECO:0000256" key="7">
    <source>
        <dbReference type="SAM" id="Phobius"/>
    </source>
</evidence>
<feature type="transmembrane region" description="Helical" evidence="7">
    <location>
        <begin position="247"/>
        <end position="268"/>
    </location>
</feature>
<feature type="compositionally biased region" description="Pro residues" evidence="6">
    <location>
        <begin position="331"/>
        <end position="343"/>
    </location>
</feature>
<dbReference type="RefSeq" id="WP_267222355.1">
    <property type="nucleotide sequence ID" value="NZ_JAPCWC010000015.1"/>
</dbReference>
<keyword evidence="5 7" id="KW-0472">Membrane</keyword>
<comment type="subcellular location">
    <subcellularLocation>
        <location evidence="1">Membrane</location>
        <topology evidence="1">Multi-pass membrane protein</topology>
    </subcellularLocation>
</comment>
<feature type="region of interest" description="Disordered" evidence="6">
    <location>
        <begin position="322"/>
        <end position="348"/>
    </location>
</feature>
<accession>A0ABV6SA05</accession>
<evidence type="ECO:0000313" key="8">
    <source>
        <dbReference type="EMBL" id="MFC0685527.1"/>
    </source>
</evidence>
<feature type="transmembrane region" description="Helical" evidence="7">
    <location>
        <begin position="76"/>
        <end position="96"/>
    </location>
</feature>
<evidence type="ECO:0000256" key="2">
    <source>
        <dbReference type="ARBA" id="ARBA00007802"/>
    </source>
</evidence>
<dbReference type="Proteomes" id="UP001589858">
    <property type="component" value="Unassembled WGS sequence"/>
</dbReference>
<keyword evidence="4 7" id="KW-1133">Transmembrane helix</keyword>
<proteinExistence type="inferred from homology"/>
<gene>
    <name evidence="8" type="ORF">ACFFF8_13055</name>
</gene>
<comment type="caution">
    <text evidence="8">The sequence shown here is derived from an EMBL/GenBank/DDBJ whole genome shotgun (WGS) entry which is preliminary data.</text>
</comment>
<comment type="similarity">
    <text evidence="2">Belongs to the TrbL/VirB6 family.</text>
</comment>
<evidence type="ECO:0000256" key="6">
    <source>
        <dbReference type="SAM" id="MobiDB-lite"/>
    </source>
</evidence>
<organism evidence="8 9">
    <name type="scientific">Novosphingobium clariflavum</name>
    <dbReference type="NCBI Taxonomy" id="2029884"/>
    <lineage>
        <taxon>Bacteria</taxon>
        <taxon>Pseudomonadati</taxon>
        <taxon>Pseudomonadota</taxon>
        <taxon>Alphaproteobacteria</taxon>
        <taxon>Sphingomonadales</taxon>
        <taxon>Sphingomonadaceae</taxon>
        <taxon>Novosphingobium</taxon>
    </lineage>
</organism>
<evidence type="ECO:0000313" key="9">
    <source>
        <dbReference type="Proteomes" id="UP001589858"/>
    </source>
</evidence>
<evidence type="ECO:0000256" key="3">
    <source>
        <dbReference type="ARBA" id="ARBA00022692"/>
    </source>
</evidence>
<keyword evidence="9" id="KW-1185">Reference proteome</keyword>
<sequence length="437" mass="43328">MSAACEQLTELASQGVAPALRAVDCVSNEMAAAAFGRLFGAGGAMGLVLIPVLTLYIAFLGFSLLSGRSSLSVSALTPRMLTIGFVLTFATSWMAYQSVVWNLAIGGPDWIAGVVMGAKGSATQIFGDRIDIVFNAIAEASQAAGQGGGEAAQGAAQAGAAGATAGAGAAKAAAAGGAGLFSPDSVMWMGALMLLLGTVGVLLTARIALGVLVALGPIFVVMGLFGGTRGLTAGWLRGVVLTALTPLFVVLGGGITLELLVPIVSSLVQGAQLGEIDGRAAMALFVVAAVHLALMGMMLKVSATLVSGWRVFGLADGARSRGERDSASQAAPPPPSVQVPPFAPSAAQGRAPAVSAASAAAMAASGAAAGAATHSSERRTVVTQVSGGGIEPLGHSHASRARGIGSRFRSASNDSGRPASHPTATQNTASKPVKENS</sequence>
<feature type="transmembrane region" description="Helical" evidence="7">
    <location>
        <begin position="186"/>
        <end position="203"/>
    </location>
</feature>
<feature type="region of interest" description="Disordered" evidence="6">
    <location>
        <begin position="370"/>
        <end position="437"/>
    </location>
</feature>
<evidence type="ECO:0000256" key="4">
    <source>
        <dbReference type="ARBA" id="ARBA00022989"/>
    </source>
</evidence>
<dbReference type="Pfam" id="PF04610">
    <property type="entry name" value="TrbL"/>
    <property type="match status" value="1"/>
</dbReference>
<protein>
    <submittedName>
        <fullName evidence="8">Type IV secretion system protein</fullName>
    </submittedName>
</protein>
<evidence type="ECO:0000256" key="1">
    <source>
        <dbReference type="ARBA" id="ARBA00004141"/>
    </source>
</evidence>
<reference evidence="8 9" key="1">
    <citation type="submission" date="2024-09" db="EMBL/GenBank/DDBJ databases">
        <authorList>
            <person name="Sun Q."/>
            <person name="Mori K."/>
        </authorList>
    </citation>
    <scope>NUCLEOTIDE SEQUENCE [LARGE SCALE GENOMIC DNA]</scope>
    <source>
        <strain evidence="8 9">CICC 11035S</strain>
    </source>
</reference>
<feature type="transmembrane region" description="Helical" evidence="7">
    <location>
        <begin position="38"/>
        <end position="64"/>
    </location>
</feature>
<evidence type="ECO:0000256" key="5">
    <source>
        <dbReference type="ARBA" id="ARBA00023136"/>
    </source>
</evidence>
<dbReference type="InterPro" id="IPR007688">
    <property type="entry name" value="Conjugal_tfr_TrbL/VirB6"/>
</dbReference>
<feature type="transmembrane region" description="Helical" evidence="7">
    <location>
        <begin position="280"/>
        <end position="299"/>
    </location>
</feature>